<name>A0A2V3ZZH2_9BACT</name>
<protein>
    <submittedName>
        <fullName evidence="2">Uncharacterized protein</fullName>
    </submittedName>
</protein>
<dbReference type="RefSeq" id="WP_110359529.1">
    <property type="nucleotide sequence ID" value="NZ_QFLI01000002.1"/>
</dbReference>
<dbReference type="EMBL" id="QFLI01000002">
    <property type="protein sequence ID" value="PXY01892.1"/>
    <property type="molecule type" value="Genomic_DNA"/>
</dbReference>
<keyword evidence="3" id="KW-1185">Reference proteome</keyword>
<evidence type="ECO:0000256" key="1">
    <source>
        <dbReference type="SAM" id="Phobius"/>
    </source>
</evidence>
<dbReference type="Proteomes" id="UP000248079">
    <property type="component" value="Unassembled WGS sequence"/>
</dbReference>
<accession>A0A2V3ZZH2</accession>
<proteinExistence type="predicted"/>
<gene>
    <name evidence="2" type="ORF">DF185_04390</name>
</gene>
<keyword evidence="1" id="KW-0812">Transmembrane</keyword>
<organism evidence="2 3">
    <name type="scientific">Marinifilum breve</name>
    <dbReference type="NCBI Taxonomy" id="2184082"/>
    <lineage>
        <taxon>Bacteria</taxon>
        <taxon>Pseudomonadati</taxon>
        <taxon>Bacteroidota</taxon>
        <taxon>Bacteroidia</taxon>
        <taxon>Marinilabiliales</taxon>
        <taxon>Marinifilaceae</taxon>
    </lineage>
</organism>
<dbReference type="OrthoDB" id="1121940at2"/>
<feature type="transmembrane region" description="Helical" evidence="1">
    <location>
        <begin position="111"/>
        <end position="128"/>
    </location>
</feature>
<evidence type="ECO:0000313" key="3">
    <source>
        <dbReference type="Proteomes" id="UP000248079"/>
    </source>
</evidence>
<dbReference type="AlphaFoldDB" id="A0A2V3ZZH2"/>
<feature type="transmembrane region" description="Helical" evidence="1">
    <location>
        <begin position="58"/>
        <end position="77"/>
    </location>
</feature>
<keyword evidence="1" id="KW-0472">Membrane</keyword>
<feature type="transmembrane region" description="Helical" evidence="1">
    <location>
        <begin position="140"/>
        <end position="158"/>
    </location>
</feature>
<comment type="caution">
    <text evidence="2">The sequence shown here is derived from an EMBL/GenBank/DDBJ whole genome shotgun (WGS) entry which is preliminary data.</text>
</comment>
<keyword evidence="1" id="KW-1133">Transmembrane helix</keyword>
<evidence type="ECO:0000313" key="2">
    <source>
        <dbReference type="EMBL" id="PXY01892.1"/>
    </source>
</evidence>
<feature type="transmembrane region" description="Helical" evidence="1">
    <location>
        <begin position="34"/>
        <end position="52"/>
    </location>
</feature>
<reference evidence="2 3" key="1">
    <citation type="submission" date="2018-05" db="EMBL/GenBank/DDBJ databases">
        <title>Marinifilum breve JC075T sp. nov., a marine bacterium isolated from Yongle Blue Hole in the South China Sea.</title>
        <authorList>
            <person name="Fu T."/>
        </authorList>
    </citation>
    <scope>NUCLEOTIDE SEQUENCE [LARGE SCALE GENOMIC DNA]</scope>
    <source>
        <strain evidence="2 3">JC075</strain>
    </source>
</reference>
<sequence length="178" mass="20603">MNLNNQDKIDVNQLIGKLQKSDKNYADICKALKAIYWVLTPLYLIMTIVFYIDTKEINNMLAGIAMISCFVIFLVILNKYQKEYNGVDYSLPTLLMLKKAAERYQPFRPESIWAIIAIILMDIGFYINSFNKIDFLNFHIYSGSIIILSIIVGLIIWYNKYKPLRDNALASILEIEGE</sequence>